<keyword evidence="4" id="KW-1185">Reference proteome</keyword>
<dbReference type="EMBL" id="JAEHOD010000033">
    <property type="protein sequence ID" value="KAG2442147.1"/>
    <property type="molecule type" value="Genomic_DNA"/>
</dbReference>
<organism evidence="3 4">
    <name type="scientific">Chlamydomonas schloesseri</name>
    <dbReference type="NCBI Taxonomy" id="2026947"/>
    <lineage>
        <taxon>Eukaryota</taxon>
        <taxon>Viridiplantae</taxon>
        <taxon>Chlorophyta</taxon>
        <taxon>core chlorophytes</taxon>
        <taxon>Chlorophyceae</taxon>
        <taxon>CS clade</taxon>
        <taxon>Chlamydomonadales</taxon>
        <taxon>Chlamydomonadaceae</taxon>
        <taxon>Chlamydomonas</taxon>
    </lineage>
</organism>
<evidence type="ECO:0000313" key="4">
    <source>
        <dbReference type="Proteomes" id="UP000613740"/>
    </source>
</evidence>
<dbReference type="Proteomes" id="UP000613740">
    <property type="component" value="Unassembled WGS sequence"/>
</dbReference>
<dbReference type="InterPro" id="IPR050273">
    <property type="entry name" value="GppA/Ppx_hydrolase"/>
</dbReference>
<gene>
    <name evidence="3" type="ORF">HYH02_009635</name>
</gene>
<dbReference type="Pfam" id="PF02541">
    <property type="entry name" value="Ppx-GppA"/>
    <property type="match status" value="1"/>
</dbReference>
<feature type="region of interest" description="Disordered" evidence="1">
    <location>
        <begin position="216"/>
        <end position="250"/>
    </location>
</feature>
<comment type="caution">
    <text evidence="3">The sequence shown here is derived from an EMBL/GenBank/DDBJ whole genome shotgun (WGS) entry which is preliminary data.</text>
</comment>
<feature type="domain" description="Ppx/GppA phosphatase N-terminal" evidence="2">
    <location>
        <begin position="350"/>
        <end position="455"/>
    </location>
</feature>
<accession>A0A835TAY0</accession>
<proteinExistence type="predicted"/>
<evidence type="ECO:0000259" key="2">
    <source>
        <dbReference type="Pfam" id="PF02541"/>
    </source>
</evidence>
<feature type="region of interest" description="Disordered" evidence="1">
    <location>
        <begin position="60"/>
        <end position="85"/>
    </location>
</feature>
<feature type="region of interest" description="Disordered" evidence="1">
    <location>
        <begin position="106"/>
        <end position="134"/>
    </location>
</feature>
<reference evidence="3" key="1">
    <citation type="journal article" date="2020" name="bioRxiv">
        <title>Comparative genomics of Chlamydomonas.</title>
        <authorList>
            <person name="Craig R.J."/>
            <person name="Hasan A.R."/>
            <person name="Ness R.W."/>
            <person name="Keightley P.D."/>
        </authorList>
    </citation>
    <scope>NUCLEOTIDE SEQUENCE</scope>
    <source>
        <strain evidence="3">CCAP 11/173</strain>
    </source>
</reference>
<evidence type="ECO:0000256" key="1">
    <source>
        <dbReference type="SAM" id="MobiDB-lite"/>
    </source>
</evidence>
<feature type="compositionally biased region" description="Low complexity" evidence="1">
    <location>
        <begin position="217"/>
        <end position="244"/>
    </location>
</feature>
<feature type="compositionally biased region" description="Gly residues" evidence="1">
    <location>
        <begin position="65"/>
        <end position="78"/>
    </location>
</feature>
<feature type="region of interest" description="Disordered" evidence="1">
    <location>
        <begin position="1"/>
        <end position="42"/>
    </location>
</feature>
<dbReference type="InterPro" id="IPR043129">
    <property type="entry name" value="ATPase_NBD"/>
</dbReference>
<name>A0A835TAY0_9CHLO</name>
<dbReference type="GO" id="GO:0006357">
    <property type="term" value="P:regulation of transcription by RNA polymerase II"/>
    <property type="evidence" value="ECO:0007669"/>
    <property type="project" value="TreeGrafter"/>
</dbReference>
<dbReference type="SUPFAM" id="SSF53067">
    <property type="entry name" value="Actin-like ATPase domain"/>
    <property type="match status" value="1"/>
</dbReference>
<evidence type="ECO:0000313" key="3">
    <source>
        <dbReference type="EMBL" id="KAG2442147.1"/>
    </source>
</evidence>
<dbReference type="PANTHER" id="PTHR30005">
    <property type="entry name" value="EXOPOLYPHOSPHATASE"/>
    <property type="match status" value="1"/>
</dbReference>
<dbReference type="OrthoDB" id="550944at2759"/>
<protein>
    <recommendedName>
        <fullName evidence="2">Ppx/GppA phosphatase N-terminal domain-containing protein</fullName>
    </recommendedName>
</protein>
<sequence length="648" mass="63188">MAAWSRAGAGWADDWTSALQRDDDSPAPLGGGCADDPLPPRMHYCSAAEQNEWESVLGRHEDAGAGSGGFAAGGGGGASSTRGATGPQMQAEVVVAAAAAAPAPVPHTAAEVPTPARGTTTPPGTTTTTTATTTTTTTASAAAVANGSDISSSSGGGREVTAGRALAGAFFSNAPRDAPRPPLQLRLALELGSHCTRAVLHDGLTELARLTYDSMLGQQQQQQQQQQPGATAGAADGDSSSSSTGGAGDGAVLQPAAVARTLESLRRVMAAATAAAAELAAAAAAGKSARTGAANAAAAANCAAQEQVPLEPLLATAAAQAAEAAGAGGRSGSRLLVGGPEVGGVRLTGRMVATAAVRSAAAASREQLAAAAAQVVGCPLEVLTGEEEGGLAWRGVVAALPPAAAAATGPGGGPPQLLVVDLGGRSTEFIHGSAAAAQAPPGISIPLGCVALHASAVAVAAAAAAGRSASSSSSSCSSSSSKQAADEGAAAAVQQGLEACVQLAEQVVWQHCEGQPWLTPPSAETALTSPPAGPALPRRLPFLPVFTGGTVTTVAALHLRLLAYERTAVHGCRLTSSDVRQVMTKLAAPGGAAAAMAAYGWLTPGRAETLAAGCAGLLGVLSALGVDEVVVSDSDLLDGLLESVLAAP</sequence>
<dbReference type="AlphaFoldDB" id="A0A835TAY0"/>
<dbReference type="Gene3D" id="3.30.420.150">
    <property type="entry name" value="Exopolyphosphatase. Domain 2"/>
    <property type="match status" value="1"/>
</dbReference>
<dbReference type="InterPro" id="IPR003695">
    <property type="entry name" value="Ppx_GppA_N"/>
</dbReference>
<dbReference type="Gene3D" id="3.30.420.40">
    <property type="match status" value="1"/>
</dbReference>
<dbReference type="PANTHER" id="PTHR30005:SF0">
    <property type="entry name" value="RETROGRADE REGULATION PROTEIN 2"/>
    <property type="match status" value="1"/>
</dbReference>